<keyword evidence="1" id="KW-0732">Signal</keyword>
<sequence length="298" mass="34543">MMELEWFISLLFISFSPLPARQQEMNVYYLVEAQKSFTDAKQFCQQAYTDLAKFDDAGDLENLGSSLLFNTAWIGLQYTGINTDWQWSLADPSFYSAGETQYRNWASFNPSSLSKQDCVSINYLGFFYNNNCIDTLNFICYDAQRADKPYIFYNYRYPWNDAQSYCRYHHTDLASVRNADEKNLISDLIHTLDVAHIGLFRDRYAWTDNSTSSFRNWGVLEPDLLGDCVAMDSKGYWGTELCFKSKSFFCYRRAVVEQRLQRLGAVSMGKLTWRPAADETVFQQNERRAPAPRSKCSG</sequence>
<dbReference type="PANTHER" id="PTHR45784">
    <property type="entry name" value="C-TYPE LECTIN DOMAIN FAMILY 20 MEMBER A-RELATED"/>
    <property type="match status" value="1"/>
</dbReference>
<dbReference type="SMART" id="SM00034">
    <property type="entry name" value="CLECT"/>
    <property type="match status" value="2"/>
</dbReference>
<evidence type="ECO:0000259" key="2">
    <source>
        <dbReference type="PROSITE" id="PS50041"/>
    </source>
</evidence>
<feature type="domain" description="C-type lectin" evidence="2">
    <location>
        <begin position="23"/>
        <end position="141"/>
    </location>
</feature>
<protein>
    <recommendedName>
        <fullName evidence="2">C-type lectin domain-containing protein</fullName>
    </recommendedName>
</protein>
<name>A0A553Q092_9TELE</name>
<dbReference type="InterPro" id="IPR016186">
    <property type="entry name" value="C-type_lectin-like/link_sf"/>
</dbReference>
<dbReference type="AlphaFoldDB" id="A0A553Q092"/>
<dbReference type="PROSITE" id="PS50041">
    <property type="entry name" value="C_TYPE_LECTIN_2"/>
    <property type="match status" value="2"/>
</dbReference>
<dbReference type="Proteomes" id="UP000316079">
    <property type="component" value="Unassembled WGS sequence"/>
</dbReference>
<evidence type="ECO:0000313" key="4">
    <source>
        <dbReference type="Proteomes" id="UP000316079"/>
    </source>
</evidence>
<comment type="caution">
    <text evidence="3">The sequence shown here is derived from an EMBL/GenBank/DDBJ whole genome shotgun (WGS) entry which is preliminary data.</text>
</comment>
<dbReference type="InterPro" id="IPR001304">
    <property type="entry name" value="C-type_lectin-like"/>
</dbReference>
<gene>
    <name evidence="3" type="ORF">DNTS_015070</name>
</gene>
<feature type="domain" description="C-type lectin" evidence="2">
    <location>
        <begin position="150"/>
        <end position="251"/>
    </location>
</feature>
<dbReference type="EMBL" id="SRMA01026481">
    <property type="protein sequence ID" value="TRY83349.1"/>
    <property type="molecule type" value="Genomic_DNA"/>
</dbReference>
<feature type="chain" id="PRO_5021723350" description="C-type lectin domain-containing protein" evidence="1">
    <location>
        <begin position="23"/>
        <end position="298"/>
    </location>
</feature>
<evidence type="ECO:0000313" key="3">
    <source>
        <dbReference type="EMBL" id="TRY83349.1"/>
    </source>
</evidence>
<proteinExistence type="predicted"/>
<dbReference type="OrthoDB" id="6369810at2759"/>
<feature type="signal peptide" evidence="1">
    <location>
        <begin position="1"/>
        <end position="22"/>
    </location>
</feature>
<accession>A0A553Q092</accession>
<reference evidence="3 4" key="1">
    <citation type="journal article" date="2019" name="Sci. Data">
        <title>Hybrid genome assembly and annotation of Danionella translucida.</title>
        <authorList>
            <person name="Kadobianskyi M."/>
            <person name="Schulze L."/>
            <person name="Schuelke M."/>
            <person name="Judkewitz B."/>
        </authorList>
    </citation>
    <scope>NUCLEOTIDE SEQUENCE [LARGE SCALE GENOMIC DNA]</scope>
    <source>
        <strain evidence="3 4">Bolton</strain>
    </source>
</reference>
<dbReference type="InterPro" id="IPR016187">
    <property type="entry name" value="CTDL_fold"/>
</dbReference>
<evidence type="ECO:0000256" key="1">
    <source>
        <dbReference type="SAM" id="SignalP"/>
    </source>
</evidence>
<dbReference type="Pfam" id="PF00059">
    <property type="entry name" value="Lectin_C"/>
    <property type="match status" value="2"/>
</dbReference>
<dbReference type="SUPFAM" id="SSF56436">
    <property type="entry name" value="C-type lectin-like"/>
    <property type="match status" value="2"/>
</dbReference>
<organism evidence="3 4">
    <name type="scientific">Danionella cerebrum</name>
    <dbReference type="NCBI Taxonomy" id="2873325"/>
    <lineage>
        <taxon>Eukaryota</taxon>
        <taxon>Metazoa</taxon>
        <taxon>Chordata</taxon>
        <taxon>Craniata</taxon>
        <taxon>Vertebrata</taxon>
        <taxon>Euteleostomi</taxon>
        <taxon>Actinopterygii</taxon>
        <taxon>Neopterygii</taxon>
        <taxon>Teleostei</taxon>
        <taxon>Ostariophysi</taxon>
        <taxon>Cypriniformes</taxon>
        <taxon>Danionidae</taxon>
        <taxon>Danioninae</taxon>
        <taxon>Danionella</taxon>
    </lineage>
</organism>
<dbReference type="STRING" id="623744.A0A553Q092"/>
<keyword evidence="4" id="KW-1185">Reference proteome</keyword>
<dbReference type="Gene3D" id="3.10.100.10">
    <property type="entry name" value="Mannose-Binding Protein A, subunit A"/>
    <property type="match status" value="2"/>
</dbReference>
<dbReference type="PANTHER" id="PTHR45784:SF3">
    <property type="entry name" value="C-TYPE LECTIN DOMAIN FAMILY 4 MEMBER K-LIKE-RELATED"/>
    <property type="match status" value="1"/>
</dbReference>